<dbReference type="Pfam" id="PF04542">
    <property type="entry name" value="Sigma70_r2"/>
    <property type="match status" value="1"/>
</dbReference>
<dbReference type="OrthoDB" id="9150024at2"/>
<dbReference type="GO" id="GO:0016987">
    <property type="term" value="F:sigma factor activity"/>
    <property type="evidence" value="ECO:0007669"/>
    <property type="project" value="UniProtKB-KW"/>
</dbReference>
<protein>
    <recommendedName>
        <fullName evidence="9">Sigma-70 family RNA polymerase sigma factor</fullName>
    </recommendedName>
</protein>
<dbReference type="NCBIfam" id="TIGR02937">
    <property type="entry name" value="sigma70-ECF"/>
    <property type="match status" value="1"/>
</dbReference>
<evidence type="ECO:0000256" key="3">
    <source>
        <dbReference type="ARBA" id="ARBA00023082"/>
    </source>
</evidence>
<sequence length="204" mass="24063">MKKKVDLSEQEQNELWLRFKTGDAEALGVLARSHFRLLFNYGLQFTKDREFIKDGIQDLFLELWSRREGLRESPFVTIYLLKALRNNLLRKLRQDKWLLEAESVESQDVPDWLTPESQTIQWEVSQENQDRLKAALAQLSPRQQEIIFLRFYEGLSAEEITEVMKINPQSVYNLLHSALKQLKTSWIPESNLFFLALYQLLSAN</sequence>
<dbReference type="PANTHER" id="PTHR43133:SF46">
    <property type="entry name" value="RNA POLYMERASE SIGMA-70 FACTOR ECF SUBFAMILY"/>
    <property type="match status" value="1"/>
</dbReference>
<dbReference type="SUPFAM" id="SSF88946">
    <property type="entry name" value="Sigma2 domain of RNA polymerase sigma factors"/>
    <property type="match status" value="1"/>
</dbReference>
<keyword evidence="2" id="KW-0805">Transcription regulation</keyword>
<dbReference type="GO" id="GO:0006352">
    <property type="term" value="P:DNA-templated transcription initiation"/>
    <property type="evidence" value="ECO:0007669"/>
    <property type="project" value="InterPro"/>
</dbReference>
<dbReference type="GO" id="GO:0003677">
    <property type="term" value="F:DNA binding"/>
    <property type="evidence" value="ECO:0007669"/>
    <property type="project" value="InterPro"/>
</dbReference>
<accession>A0A2S7IFE1</accession>
<name>A0A2S7IFE1_9BACT</name>
<dbReference type="InterPro" id="IPR007627">
    <property type="entry name" value="RNA_pol_sigma70_r2"/>
</dbReference>
<evidence type="ECO:0000259" key="6">
    <source>
        <dbReference type="Pfam" id="PF08281"/>
    </source>
</evidence>
<evidence type="ECO:0000256" key="2">
    <source>
        <dbReference type="ARBA" id="ARBA00023015"/>
    </source>
</evidence>
<dbReference type="RefSeq" id="WP_104715728.1">
    <property type="nucleotide sequence ID" value="NZ_PTRA01000007.1"/>
</dbReference>
<comment type="caution">
    <text evidence="7">The sequence shown here is derived from an EMBL/GenBank/DDBJ whole genome shotgun (WGS) entry which is preliminary data.</text>
</comment>
<proteinExistence type="inferred from homology"/>
<dbReference type="Proteomes" id="UP000239590">
    <property type="component" value="Unassembled WGS sequence"/>
</dbReference>
<evidence type="ECO:0000256" key="4">
    <source>
        <dbReference type="ARBA" id="ARBA00023163"/>
    </source>
</evidence>
<dbReference type="InterPro" id="IPR039425">
    <property type="entry name" value="RNA_pol_sigma-70-like"/>
</dbReference>
<evidence type="ECO:0000313" key="7">
    <source>
        <dbReference type="EMBL" id="PQA54024.1"/>
    </source>
</evidence>
<dbReference type="Pfam" id="PF08281">
    <property type="entry name" value="Sigma70_r4_2"/>
    <property type="match status" value="1"/>
</dbReference>
<dbReference type="Gene3D" id="1.10.10.10">
    <property type="entry name" value="Winged helix-like DNA-binding domain superfamily/Winged helix DNA-binding domain"/>
    <property type="match status" value="1"/>
</dbReference>
<dbReference type="InterPro" id="IPR013325">
    <property type="entry name" value="RNA_pol_sigma_r2"/>
</dbReference>
<dbReference type="CDD" id="cd06171">
    <property type="entry name" value="Sigma70_r4"/>
    <property type="match status" value="1"/>
</dbReference>
<evidence type="ECO:0000256" key="1">
    <source>
        <dbReference type="ARBA" id="ARBA00010641"/>
    </source>
</evidence>
<dbReference type="Gene3D" id="1.10.1740.10">
    <property type="match status" value="1"/>
</dbReference>
<dbReference type="PANTHER" id="PTHR43133">
    <property type="entry name" value="RNA POLYMERASE ECF-TYPE SIGMA FACTO"/>
    <property type="match status" value="1"/>
</dbReference>
<dbReference type="SUPFAM" id="SSF88659">
    <property type="entry name" value="Sigma3 and sigma4 domains of RNA polymerase sigma factors"/>
    <property type="match status" value="1"/>
</dbReference>
<evidence type="ECO:0008006" key="9">
    <source>
        <dbReference type="Google" id="ProtNLM"/>
    </source>
</evidence>
<dbReference type="AlphaFoldDB" id="A0A2S7IFE1"/>
<dbReference type="EMBL" id="PTRA01000007">
    <property type="protein sequence ID" value="PQA54024.1"/>
    <property type="molecule type" value="Genomic_DNA"/>
</dbReference>
<dbReference type="InterPro" id="IPR013324">
    <property type="entry name" value="RNA_pol_sigma_r3/r4-like"/>
</dbReference>
<evidence type="ECO:0000259" key="5">
    <source>
        <dbReference type="Pfam" id="PF04542"/>
    </source>
</evidence>
<dbReference type="InterPro" id="IPR014284">
    <property type="entry name" value="RNA_pol_sigma-70_dom"/>
</dbReference>
<keyword evidence="8" id="KW-1185">Reference proteome</keyword>
<keyword evidence="3" id="KW-0731">Sigma factor</keyword>
<evidence type="ECO:0000313" key="8">
    <source>
        <dbReference type="Proteomes" id="UP000239590"/>
    </source>
</evidence>
<gene>
    <name evidence="7" type="ORF">C5O19_22905</name>
</gene>
<reference evidence="8" key="1">
    <citation type="submission" date="2018-02" db="EMBL/GenBank/DDBJ databases">
        <title>Genome sequencing of Solimonas sp. HR-BB.</title>
        <authorList>
            <person name="Lee Y."/>
            <person name="Jeon C.O."/>
        </authorList>
    </citation>
    <scope>NUCLEOTIDE SEQUENCE [LARGE SCALE GENOMIC DNA]</scope>
    <source>
        <strain evidence="8">HR-U</strain>
    </source>
</reference>
<dbReference type="InterPro" id="IPR013249">
    <property type="entry name" value="RNA_pol_sigma70_r4_t2"/>
</dbReference>
<organism evidence="7 8">
    <name type="scientific">Siphonobacter curvatus</name>
    <dbReference type="NCBI Taxonomy" id="2094562"/>
    <lineage>
        <taxon>Bacteria</taxon>
        <taxon>Pseudomonadati</taxon>
        <taxon>Bacteroidota</taxon>
        <taxon>Cytophagia</taxon>
        <taxon>Cytophagales</taxon>
        <taxon>Cytophagaceae</taxon>
        <taxon>Siphonobacter</taxon>
    </lineage>
</organism>
<keyword evidence="4" id="KW-0804">Transcription</keyword>
<dbReference type="InterPro" id="IPR036388">
    <property type="entry name" value="WH-like_DNA-bd_sf"/>
</dbReference>
<feature type="domain" description="RNA polymerase sigma factor 70 region 4 type 2" evidence="6">
    <location>
        <begin position="130"/>
        <end position="182"/>
    </location>
</feature>
<comment type="similarity">
    <text evidence="1">Belongs to the sigma-70 factor family. ECF subfamily.</text>
</comment>
<feature type="domain" description="RNA polymerase sigma-70 region 2" evidence="5">
    <location>
        <begin position="30"/>
        <end position="97"/>
    </location>
</feature>